<sequence length="626" mass="70422">MKQIRSIKTKLLIRIILSFVLLSIIIQAIVIASFRNFGMDASKERGLSVAEIIRDAITSFMILGVYDKRDIFLDRLKYAHGIKDIRVLRGKSVIQQFGQSEINGKTPTLLEEQVLDSGNIKSAVKEDLLNLEYVIVIPYKAVSNERVRCLQCHKATEGEVLGAVTVVIDLTKQRRSGVSVMSYMVAVSLFFSLGTLYIIYIFFKPYTELFLRLRYGFEHASEGDFSKKVEVALADEAGDVAKGFNIMTDNLSKTLSSIDNKVSILIGYQITKTANALKDTTRTVDMLVKIYNFKRTIEKDAVKNDIFMRIEQMLIEMGIENFSIYEAKLDKNTITNVISRADMENSARLGINGESSKVSWCDESILTDAGQCRAIRTGSVVNSQEFPLLCQNFICSQACSLDYYCIPIYIGGRVGDVLQIVYGKGRDEFTMTLIPFIKAYLLECEPVIEGKTFMELLREQSLVDQLTGLYNRRFLDEINNSLCRAAIRRKTLVGILLIDIDHFKHVNDTYGHDIGDKVLQKAASIIKASVRESDIVIRYGGEEILVLLVDAAEGNSIEVAQKICSNFQNESIEIPSGALNKTVSIGVSEFPKNSDKFWTCVKYSDTALYKAKNDGRNRAYLYKEDT</sequence>
<organism evidence="4 5">
    <name type="scientific">Candidatus Magnetominusculus xianensis</name>
    <dbReference type="NCBI Taxonomy" id="1748249"/>
    <lineage>
        <taxon>Bacteria</taxon>
        <taxon>Pseudomonadati</taxon>
        <taxon>Nitrospirota</taxon>
        <taxon>Nitrospiria</taxon>
        <taxon>Nitrospirales</taxon>
        <taxon>Nitrospiraceae</taxon>
        <taxon>Candidatus Magnetominusculus</taxon>
    </lineage>
</organism>
<dbReference type="SUPFAM" id="SSF55073">
    <property type="entry name" value="Nucleotide cyclase"/>
    <property type="match status" value="1"/>
</dbReference>
<dbReference type="InterPro" id="IPR052163">
    <property type="entry name" value="DGC-Regulatory_Protein"/>
</dbReference>
<evidence type="ECO:0000313" key="4">
    <source>
        <dbReference type="EMBL" id="KWT84052.1"/>
    </source>
</evidence>
<dbReference type="SMART" id="SM00267">
    <property type="entry name" value="GGDEF"/>
    <property type="match status" value="1"/>
</dbReference>
<feature type="transmembrane region" description="Helical" evidence="1">
    <location>
        <begin position="180"/>
        <end position="203"/>
    </location>
</feature>
<dbReference type="Gene3D" id="3.30.450.290">
    <property type="match status" value="1"/>
</dbReference>
<dbReference type="InterPro" id="IPR000160">
    <property type="entry name" value="GGDEF_dom"/>
</dbReference>
<dbReference type="Gene3D" id="3.30.70.270">
    <property type="match status" value="1"/>
</dbReference>
<dbReference type="PANTHER" id="PTHR46663">
    <property type="entry name" value="DIGUANYLATE CYCLASE DGCT-RELATED"/>
    <property type="match status" value="1"/>
</dbReference>
<dbReference type="Pfam" id="PF00990">
    <property type="entry name" value="GGDEF"/>
    <property type="match status" value="1"/>
</dbReference>
<keyword evidence="1" id="KW-0812">Transmembrane</keyword>
<dbReference type="PROSITE" id="PS50887">
    <property type="entry name" value="GGDEF"/>
    <property type="match status" value="1"/>
</dbReference>
<dbReference type="SMART" id="SM00304">
    <property type="entry name" value="HAMP"/>
    <property type="match status" value="1"/>
</dbReference>
<dbReference type="CDD" id="cd06225">
    <property type="entry name" value="HAMP"/>
    <property type="match status" value="1"/>
</dbReference>
<dbReference type="PANTHER" id="PTHR46663:SF2">
    <property type="entry name" value="GGDEF DOMAIN-CONTAINING PROTEIN"/>
    <property type="match status" value="1"/>
</dbReference>
<evidence type="ECO:0000259" key="2">
    <source>
        <dbReference type="PROSITE" id="PS50885"/>
    </source>
</evidence>
<proteinExistence type="predicted"/>
<evidence type="ECO:0000259" key="3">
    <source>
        <dbReference type="PROSITE" id="PS50887"/>
    </source>
</evidence>
<feature type="transmembrane region" description="Helical" evidence="1">
    <location>
        <begin position="12"/>
        <end position="34"/>
    </location>
</feature>
<comment type="caution">
    <text evidence="4">The sequence shown here is derived from an EMBL/GenBank/DDBJ whole genome shotgun (WGS) entry which is preliminary data.</text>
</comment>
<keyword evidence="1" id="KW-1133">Transmembrane helix</keyword>
<dbReference type="NCBIfam" id="TIGR00254">
    <property type="entry name" value="GGDEF"/>
    <property type="match status" value="1"/>
</dbReference>
<dbReference type="RefSeq" id="WP_085052588.1">
    <property type="nucleotide sequence ID" value="NZ_LNQR01000070.1"/>
</dbReference>
<reference evidence="4 5" key="1">
    <citation type="submission" date="2015-11" db="EMBL/GenBank/DDBJ databases">
        <authorList>
            <person name="Lin W."/>
        </authorList>
    </citation>
    <scope>NUCLEOTIDE SEQUENCE [LARGE SCALE GENOMIC DNA]</scope>
    <source>
        <strain evidence="4 5">HCH-1</strain>
    </source>
</reference>
<keyword evidence="1" id="KW-0472">Membrane</keyword>
<dbReference type="InterPro" id="IPR029787">
    <property type="entry name" value="Nucleotide_cyclase"/>
</dbReference>
<dbReference type="Proteomes" id="UP000060487">
    <property type="component" value="Unassembled WGS sequence"/>
</dbReference>
<dbReference type="EMBL" id="LNQR01000070">
    <property type="protein sequence ID" value="KWT84052.1"/>
    <property type="molecule type" value="Genomic_DNA"/>
</dbReference>
<evidence type="ECO:0000313" key="5">
    <source>
        <dbReference type="Proteomes" id="UP000060487"/>
    </source>
</evidence>
<dbReference type="Gene3D" id="6.10.340.10">
    <property type="match status" value="1"/>
</dbReference>
<dbReference type="InterPro" id="IPR003660">
    <property type="entry name" value="HAMP_dom"/>
</dbReference>
<keyword evidence="5" id="KW-1185">Reference proteome</keyword>
<feature type="transmembrane region" description="Helical" evidence="1">
    <location>
        <begin position="46"/>
        <end position="66"/>
    </location>
</feature>
<accession>A0ABR5SE33</accession>
<gene>
    <name evidence="4" type="ORF">ASN18_1979</name>
</gene>
<evidence type="ECO:0000256" key="1">
    <source>
        <dbReference type="SAM" id="Phobius"/>
    </source>
</evidence>
<name>A0ABR5SE33_9BACT</name>
<dbReference type="CDD" id="cd01949">
    <property type="entry name" value="GGDEF"/>
    <property type="match status" value="1"/>
</dbReference>
<dbReference type="InterPro" id="IPR043128">
    <property type="entry name" value="Rev_trsase/Diguanyl_cyclase"/>
</dbReference>
<feature type="domain" description="HAMP" evidence="2">
    <location>
        <begin position="212"/>
        <end position="256"/>
    </location>
</feature>
<dbReference type="Pfam" id="PF00672">
    <property type="entry name" value="HAMP"/>
    <property type="match status" value="1"/>
</dbReference>
<protein>
    <submittedName>
        <fullName evidence="4">Diguanylate cyclase</fullName>
    </submittedName>
</protein>
<feature type="domain" description="GGDEF" evidence="3">
    <location>
        <begin position="491"/>
        <end position="624"/>
    </location>
</feature>
<dbReference type="PROSITE" id="PS50885">
    <property type="entry name" value="HAMP"/>
    <property type="match status" value="1"/>
</dbReference>